<dbReference type="InterPro" id="IPR018060">
    <property type="entry name" value="HTH_AraC"/>
</dbReference>
<dbReference type="SUPFAM" id="SSF46689">
    <property type="entry name" value="Homeodomain-like"/>
    <property type="match status" value="2"/>
</dbReference>
<dbReference type="AlphaFoldDB" id="A0A3D9SA77"/>
<name>A0A3D9SA77_9BACL</name>
<keyword evidence="2" id="KW-0238">DNA-binding</keyword>
<dbReference type="GO" id="GO:0003700">
    <property type="term" value="F:DNA-binding transcription factor activity"/>
    <property type="evidence" value="ECO:0007669"/>
    <property type="project" value="InterPro"/>
</dbReference>
<dbReference type="PANTHER" id="PTHR43280">
    <property type="entry name" value="ARAC-FAMILY TRANSCRIPTIONAL REGULATOR"/>
    <property type="match status" value="1"/>
</dbReference>
<protein>
    <submittedName>
        <fullName evidence="5">AraC-like protein</fullName>
    </submittedName>
</protein>
<dbReference type="GO" id="GO:0043565">
    <property type="term" value="F:sequence-specific DNA binding"/>
    <property type="evidence" value="ECO:0007669"/>
    <property type="project" value="InterPro"/>
</dbReference>
<evidence type="ECO:0000256" key="3">
    <source>
        <dbReference type="ARBA" id="ARBA00023163"/>
    </source>
</evidence>
<dbReference type="Gene3D" id="1.10.10.60">
    <property type="entry name" value="Homeodomain-like"/>
    <property type="match status" value="2"/>
</dbReference>
<feature type="domain" description="HTH araC/xylS-type" evidence="4">
    <location>
        <begin position="201"/>
        <end position="299"/>
    </location>
</feature>
<sequence length="302" mass="34881">MKGNDSMNATKKMEGFREQRLFVLPEYMQRELAGTELTRQLFVSDIGFFPHAKYHYRERPEGTDAHIFIYCIDGHGHVELDGGEPLDTGPGSLIVIPAYLPHRYWASEHEPWSIYWFHLKGDHARELTQIYGLESKLVPLPRTIVSEFVANIDQSLAIILDRPYSIHAHVYVSQTIRWVLSGVGQELMHANQDHKRDQYLEKAMRYMNEHVGTTVRLPELARSTGLSTQHLIYLFKKETGFSPIDYFLRMKMQHAASMLDLTDLNVREIAAAVGLADPYYFSRIFKKLMGHSPTEYRKIPKG</sequence>
<dbReference type="Gene3D" id="2.60.120.280">
    <property type="entry name" value="Regulatory protein AraC"/>
    <property type="match status" value="1"/>
</dbReference>
<proteinExistence type="predicted"/>
<comment type="caution">
    <text evidence="5">The sequence shown here is derived from an EMBL/GenBank/DDBJ whole genome shotgun (WGS) entry which is preliminary data.</text>
</comment>
<evidence type="ECO:0000256" key="1">
    <source>
        <dbReference type="ARBA" id="ARBA00023015"/>
    </source>
</evidence>
<accession>A0A3D9SA77</accession>
<dbReference type="Pfam" id="PF12833">
    <property type="entry name" value="HTH_18"/>
    <property type="match status" value="1"/>
</dbReference>
<dbReference type="InterPro" id="IPR003313">
    <property type="entry name" value="AraC-bd"/>
</dbReference>
<dbReference type="SUPFAM" id="SSF51215">
    <property type="entry name" value="Regulatory protein AraC"/>
    <property type="match status" value="1"/>
</dbReference>
<evidence type="ECO:0000259" key="4">
    <source>
        <dbReference type="PROSITE" id="PS01124"/>
    </source>
</evidence>
<dbReference type="PROSITE" id="PS00041">
    <property type="entry name" value="HTH_ARAC_FAMILY_1"/>
    <property type="match status" value="1"/>
</dbReference>
<dbReference type="InterPro" id="IPR009057">
    <property type="entry name" value="Homeodomain-like_sf"/>
</dbReference>
<dbReference type="InterPro" id="IPR020449">
    <property type="entry name" value="Tscrpt_reg_AraC-type_HTH"/>
</dbReference>
<dbReference type="CDD" id="cd06986">
    <property type="entry name" value="cupin_MmsR-like_N"/>
    <property type="match status" value="1"/>
</dbReference>
<dbReference type="PROSITE" id="PS01124">
    <property type="entry name" value="HTH_ARAC_FAMILY_2"/>
    <property type="match status" value="1"/>
</dbReference>
<dbReference type="Pfam" id="PF02311">
    <property type="entry name" value="AraC_binding"/>
    <property type="match status" value="1"/>
</dbReference>
<dbReference type="PANTHER" id="PTHR43280:SF30">
    <property type="entry name" value="MMSAB OPERON REGULATORY PROTEIN"/>
    <property type="match status" value="1"/>
</dbReference>
<evidence type="ECO:0000313" key="6">
    <source>
        <dbReference type="Proteomes" id="UP000256304"/>
    </source>
</evidence>
<keyword evidence="1" id="KW-0805">Transcription regulation</keyword>
<keyword evidence="6" id="KW-1185">Reference proteome</keyword>
<dbReference type="InterPro" id="IPR018062">
    <property type="entry name" value="HTH_AraC-typ_CS"/>
</dbReference>
<organism evidence="5 6">
    <name type="scientific">Paenibacillus taihuensis</name>
    <dbReference type="NCBI Taxonomy" id="1156355"/>
    <lineage>
        <taxon>Bacteria</taxon>
        <taxon>Bacillati</taxon>
        <taxon>Bacillota</taxon>
        <taxon>Bacilli</taxon>
        <taxon>Bacillales</taxon>
        <taxon>Paenibacillaceae</taxon>
        <taxon>Paenibacillus</taxon>
    </lineage>
</organism>
<dbReference type="SMART" id="SM00342">
    <property type="entry name" value="HTH_ARAC"/>
    <property type="match status" value="1"/>
</dbReference>
<dbReference type="PRINTS" id="PR00032">
    <property type="entry name" value="HTHARAC"/>
</dbReference>
<dbReference type="EMBL" id="QTTN01000009">
    <property type="protein sequence ID" value="REE87439.1"/>
    <property type="molecule type" value="Genomic_DNA"/>
</dbReference>
<evidence type="ECO:0000256" key="2">
    <source>
        <dbReference type="ARBA" id="ARBA00023125"/>
    </source>
</evidence>
<reference evidence="5 6" key="1">
    <citation type="submission" date="2018-08" db="EMBL/GenBank/DDBJ databases">
        <title>Genomic Encyclopedia of Type Strains, Phase III (KMG-III): the genomes of soil and plant-associated and newly described type strains.</title>
        <authorList>
            <person name="Whitman W."/>
        </authorList>
    </citation>
    <scope>NUCLEOTIDE SEQUENCE [LARGE SCALE GENOMIC DNA]</scope>
    <source>
        <strain evidence="5 6">CGMCC 1.10966</strain>
    </source>
</reference>
<evidence type="ECO:0000313" key="5">
    <source>
        <dbReference type="EMBL" id="REE87439.1"/>
    </source>
</evidence>
<dbReference type="InterPro" id="IPR037923">
    <property type="entry name" value="HTH-like"/>
</dbReference>
<dbReference type="Proteomes" id="UP000256304">
    <property type="component" value="Unassembled WGS sequence"/>
</dbReference>
<keyword evidence="3" id="KW-0804">Transcription</keyword>
<gene>
    <name evidence="5" type="ORF">A8990_10985</name>
</gene>